<feature type="transmembrane region" description="Helical" evidence="6">
    <location>
        <begin position="297"/>
        <end position="317"/>
    </location>
</feature>
<reference evidence="8 9" key="1">
    <citation type="submission" date="2016-10" db="EMBL/GenBank/DDBJ databases">
        <authorList>
            <person name="de Groot N.N."/>
        </authorList>
    </citation>
    <scope>NUCLEOTIDE SEQUENCE [LARGE SCALE GENOMIC DNA]</scope>
    <source>
        <strain evidence="8 9">DSM 527</strain>
    </source>
</reference>
<dbReference type="Pfam" id="PF03176">
    <property type="entry name" value="MMPL"/>
    <property type="match status" value="1"/>
</dbReference>
<dbReference type="RefSeq" id="WP_089838842.1">
    <property type="nucleotide sequence ID" value="NZ_FNBN01000016.1"/>
</dbReference>
<dbReference type="PANTHER" id="PTHR33406:SF13">
    <property type="entry name" value="MEMBRANE PROTEIN YDFJ"/>
    <property type="match status" value="1"/>
</dbReference>
<keyword evidence="5 6" id="KW-0472">Membrane</keyword>
<accession>A0A1G8DW36</accession>
<keyword evidence="8" id="KW-0012">Acyltransferase</keyword>
<dbReference type="InterPro" id="IPR029063">
    <property type="entry name" value="SAM-dependent_MTases_sf"/>
</dbReference>
<feature type="transmembrane region" description="Helical" evidence="6">
    <location>
        <begin position="664"/>
        <end position="683"/>
    </location>
</feature>
<dbReference type="InterPro" id="IPR041698">
    <property type="entry name" value="Methyltransf_25"/>
</dbReference>
<feature type="transmembrane region" description="Helical" evidence="6">
    <location>
        <begin position="17"/>
        <end position="35"/>
    </location>
</feature>
<evidence type="ECO:0000259" key="7">
    <source>
        <dbReference type="SMART" id="SM00563"/>
    </source>
</evidence>
<dbReference type="Gene3D" id="1.20.1640.10">
    <property type="entry name" value="Multidrug efflux transporter AcrB transmembrane domain"/>
    <property type="match status" value="2"/>
</dbReference>
<dbReference type="SUPFAM" id="SSF69593">
    <property type="entry name" value="Glycerol-3-phosphate (1)-acyltransferase"/>
    <property type="match status" value="1"/>
</dbReference>
<dbReference type="SUPFAM" id="SSF53335">
    <property type="entry name" value="S-adenosyl-L-methionine-dependent methyltransferases"/>
    <property type="match status" value="1"/>
</dbReference>
<dbReference type="Proteomes" id="UP000199045">
    <property type="component" value="Unassembled WGS sequence"/>
</dbReference>
<dbReference type="SMART" id="SM00563">
    <property type="entry name" value="PlsC"/>
    <property type="match status" value="1"/>
</dbReference>
<comment type="subcellular location">
    <subcellularLocation>
        <location evidence="1">Cell membrane</location>
        <topology evidence="1">Multi-pass membrane protein</topology>
    </subcellularLocation>
</comment>
<dbReference type="InterPro" id="IPR002123">
    <property type="entry name" value="Plipid/glycerol_acylTrfase"/>
</dbReference>
<gene>
    <name evidence="8" type="ORF">SAMN04488121_11612</name>
</gene>
<keyword evidence="3 6" id="KW-0812">Transmembrane</keyword>
<keyword evidence="8" id="KW-0808">Transferase</keyword>
<evidence type="ECO:0000313" key="9">
    <source>
        <dbReference type="Proteomes" id="UP000199045"/>
    </source>
</evidence>
<dbReference type="Gene3D" id="3.40.50.150">
    <property type="entry name" value="Vaccinia Virus protein VP39"/>
    <property type="match status" value="1"/>
</dbReference>
<keyword evidence="2" id="KW-1003">Cell membrane</keyword>
<evidence type="ECO:0000256" key="3">
    <source>
        <dbReference type="ARBA" id="ARBA00022692"/>
    </source>
</evidence>
<feature type="transmembrane region" description="Helical" evidence="6">
    <location>
        <begin position="783"/>
        <end position="811"/>
    </location>
</feature>
<dbReference type="Pfam" id="PF13649">
    <property type="entry name" value="Methyltransf_25"/>
    <property type="match status" value="1"/>
</dbReference>
<organism evidence="8 9">
    <name type="scientific">Chitinophaga filiformis</name>
    <name type="common">Myxococcus filiformis</name>
    <name type="synonym">Flexibacter filiformis</name>
    <dbReference type="NCBI Taxonomy" id="104663"/>
    <lineage>
        <taxon>Bacteria</taxon>
        <taxon>Pseudomonadati</taxon>
        <taxon>Bacteroidota</taxon>
        <taxon>Chitinophagia</taxon>
        <taxon>Chitinophagales</taxon>
        <taxon>Chitinophagaceae</taxon>
        <taxon>Chitinophaga</taxon>
    </lineage>
</organism>
<dbReference type="GO" id="GO:0016746">
    <property type="term" value="F:acyltransferase activity"/>
    <property type="evidence" value="ECO:0007669"/>
    <property type="project" value="UniProtKB-KW"/>
</dbReference>
<feature type="transmembrane region" description="Helical" evidence="6">
    <location>
        <begin position="323"/>
        <end position="344"/>
    </location>
</feature>
<feature type="domain" description="Phospholipid/glycerol acyltransferase" evidence="7">
    <location>
        <begin position="901"/>
        <end position="1010"/>
    </location>
</feature>
<dbReference type="GO" id="GO:0005886">
    <property type="term" value="C:plasma membrane"/>
    <property type="evidence" value="ECO:0007669"/>
    <property type="project" value="UniProtKB-SubCell"/>
</dbReference>
<dbReference type="STRING" id="104663.SAMN04488121_11612"/>
<feature type="transmembrane region" description="Helical" evidence="6">
    <location>
        <begin position="755"/>
        <end position="776"/>
    </location>
</feature>
<evidence type="ECO:0000256" key="4">
    <source>
        <dbReference type="ARBA" id="ARBA00022989"/>
    </source>
</evidence>
<dbReference type="SUPFAM" id="SSF82866">
    <property type="entry name" value="Multidrug efflux transporter AcrB transmembrane domain"/>
    <property type="match status" value="2"/>
</dbReference>
<dbReference type="Pfam" id="PF01553">
    <property type="entry name" value="Acyltransferase"/>
    <property type="match status" value="1"/>
</dbReference>
<dbReference type="InterPro" id="IPR004869">
    <property type="entry name" value="MMPL_dom"/>
</dbReference>
<proteinExistence type="predicted"/>
<evidence type="ECO:0000256" key="1">
    <source>
        <dbReference type="ARBA" id="ARBA00004651"/>
    </source>
</evidence>
<evidence type="ECO:0000256" key="2">
    <source>
        <dbReference type="ARBA" id="ARBA00022475"/>
    </source>
</evidence>
<feature type="transmembrane region" description="Helical" evidence="6">
    <location>
        <begin position="689"/>
        <end position="709"/>
    </location>
</feature>
<sequence>MGKLFVSIYNFFHRHKAWLWICTIVCFALAAYFASRIKLEEDITRILPQDKKLDKLQQVFNDSRFADKLVITISQKDTTQAPQPDSLTAFAQALTARVNERYAPYIKQFQAQVEEAAVLDLMQVIQQHLPVFLEEKDYQKIDSLIMPDRLQQTLEDNYHTLISPAGLVVKKVIAADPVGMSWLGIKKLQHLQYDEQFELYDGFVMSKNQRHLLLFITPANPANATGKNAALLKGLQAEIDTLQANTSVTEASFFGAAAVSAGNATQLRQDTLLTQGIVVVLLVVLIALFFKKKRAPLLVMLPVVFGALFSLAVIAVVQQSISVIALGAGAVVLGIAVNYSLHVFNHYRHLPDIREVIRDLATPMTVGSFTTVGGFACLQFVESPILQDVGLFAALSLIGAALFSLIFLPHWIVLGKQPAHPPVQHYNWLDKLAAYKPEKNKYLVGAIILLTVIFFFTAGKVEFESDMMRMNFMRPELKAAEAKFNQVNAYTAQSIYLVTDGANLETALQHSERLLPLIHQLQEKGIIKKYAGVNVLLMSNKEQQQRIQRWNAYWTPEKKQQLVSYLQKHGPAVGYKAAAFEPFAQWLQQDFTPVPESDLQALRSGNLGDFITEKKDRVSLVTLLKVDPAQKAAVYKALGEQEHTTVLDKQYVANRLAEVIRNEFNSIAWMTSLLVFFALLISYGRIELALITFIPMLISWIWILGIMGLFGIKFNIVNIILSSFIFGLGDDYSIFTMDGLLQQYKSGREDNLSSFRTSIFLSAITTVLGLGVMIFAQHPSLRSIALISIIGIGCVVITSQVMIPFLFNWLITNRTRKGRAPWTLHGWAKSVFAFAYFTSGCLVLTVIGWVLVKFNPFKKKIKAKFLYHRILSAYTKSVIYIMGNVKKKIINPEREKMDKPAVIISNHQSFLDILVSTMLNPKVILLTSEWVWNSPVFGAVVRMGDYYPVAEGAEGSIEKLRKKVEEGYSIVVYPEGTRSPDASIKRFHKGAFYIAEQMGLDILPIVLHGTAYTMSKNDFLLKDGSITVKYLPRIKAGDTSWGDNYTARTKQISRYFKAEYEKLREEIEVPAYFREQLIYNYIYKGPVLEWYMRIKTKLEGNYALFDQLLPKRGRILDIGCGYGFMSYMLHWLSKEREVKGIDYDEDKIITAQHCYLRNEQVSFEHADVTNYAFGQYDAYVISDVLHYLQPDEQEKVLSACISQLPADGVIIVRDGDSDLKERHEGTKLTELFSTKLLGFNKTKDKPLSFFSSSRIREIVTANGAVMEQIDNTKYTSNVIFIIKKLSPVHAV</sequence>
<feature type="transmembrane region" description="Helical" evidence="6">
    <location>
        <begin position="272"/>
        <end position="290"/>
    </location>
</feature>
<keyword evidence="4 6" id="KW-1133">Transmembrane helix</keyword>
<dbReference type="InterPro" id="IPR050545">
    <property type="entry name" value="Mycobact_MmpL"/>
</dbReference>
<feature type="transmembrane region" description="Helical" evidence="6">
    <location>
        <begin position="389"/>
        <end position="412"/>
    </location>
</feature>
<dbReference type="CDD" id="cd07989">
    <property type="entry name" value="LPLAT_AGPAT-like"/>
    <property type="match status" value="1"/>
</dbReference>
<feature type="transmembrane region" description="Helical" evidence="6">
    <location>
        <begin position="442"/>
        <end position="463"/>
    </location>
</feature>
<evidence type="ECO:0000256" key="5">
    <source>
        <dbReference type="ARBA" id="ARBA00023136"/>
    </source>
</evidence>
<dbReference type="CDD" id="cd02440">
    <property type="entry name" value="AdoMet_MTases"/>
    <property type="match status" value="1"/>
</dbReference>
<name>A0A1G8DW36_CHIFI</name>
<feature type="transmembrane region" description="Helical" evidence="6">
    <location>
        <begin position="831"/>
        <end position="852"/>
    </location>
</feature>
<dbReference type="OrthoDB" id="9803035at2"/>
<protein>
    <submittedName>
        <fullName evidence="8">1-acyl-sn-glycerol-3-phosphate acyltransferases</fullName>
    </submittedName>
</protein>
<dbReference type="EMBL" id="FNBN01000016">
    <property type="protein sequence ID" value="SDH61936.1"/>
    <property type="molecule type" value="Genomic_DNA"/>
</dbReference>
<evidence type="ECO:0000256" key="6">
    <source>
        <dbReference type="SAM" id="Phobius"/>
    </source>
</evidence>
<evidence type="ECO:0000313" key="8">
    <source>
        <dbReference type="EMBL" id="SDH61936.1"/>
    </source>
</evidence>
<dbReference type="PANTHER" id="PTHR33406">
    <property type="entry name" value="MEMBRANE PROTEIN MJ1562-RELATED"/>
    <property type="match status" value="1"/>
</dbReference>